<proteinExistence type="predicted"/>
<protein>
    <recommendedName>
        <fullName evidence="3">Antibiotic biosynthesis monooxygenase</fullName>
    </recommendedName>
</protein>
<comment type="caution">
    <text evidence="1">The sequence shown here is derived from an EMBL/GenBank/DDBJ whole genome shotgun (WGS) entry which is preliminary data.</text>
</comment>
<evidence type="ECO:0008006" key="3">
    <source>
        <dbReference type="Google" id="ProtNLM"/>
    </source>
</evidence>
<dbReference type="Proteomes" id="UP000606600">
    <property type="component" value="Unassembled WGS sequence"/>
</dbReference>
<dbReference type="RefSeq" id="WP_191191298.1">
    <property type="nucleotide sequence ID" value="NZ_JACWMY010000013.1"/>
</dbReference>
<evidence type="ECO:0000313" key="2">
    <source>
        <dbReference type="Proteomes" id="UP000606600"/>
    </source>
</evidence>
<sequence>MYFVSVTRLRVRSYRFLPSFLLANEGSVRLIKTIGGFVGGKELVDKNLTFWTVTVWESDAAMKVLDQRGA</sequence>
<evidence type="ECO:0000313" key="1">
    <source>
        <dbReference type="EMBL" id="MBD1366665.1"/>
    </source>
</evidence>
<name>A0ABR7WWJ6_9SPHI</name>
<organism evidence="1 2">
    <name type="scientific">Mucilaginibacter pankratovii</name>
    <dbReference type="NCBI Taxonomy" id="2772110"/>
    <lineage>
        <taxon>Bacteria</taxon>
        <taxon>Pseudomonadati</taxon>
        <taxon>Bacteroidota</taxon>
        <taxon>Sphingobacteriia</taxon>
        <taxon>Sphingobacteriales</taxon>
        <taxon>Sphingobacteriaceae</taxon>
        <taxon>Mucilaginibacter</taxon>
    </lineage>
</organism>
<keyword evidence="2" id="KW-1185">Reference proteome</keyword>
<reference evidence="1 2" key="1">
    <citation type="submission" date="2020-09" db="EMBL/GenBank/DDBJ databases">
        <title>Novel species of Mucilaginibacter isolated from a glacier on the Tibetan Plateau.</title>
        <authorList>
            <person name="Liu Q."/>
            <person name="Xin Y.-H."/>
        </authorList>
    </citation>
    <scope>NUCLEOTIDE SEQUENCE [LARGE SCALE GENOMIC DNA]</scope>
    <source>
        <strain evidence="1 2">ZT4R22</strain>
    </source>
</reference>
<accession>A0ABR7WWJ6</accession>
<dbReference type="EMBL" id="JACWMY010000013">
    <property type="protein sequence ID" value="MBD1366665.1"/>
    <property type="molecule type" value="Genomic_DNA"/>
</dbReference>
<gene>
    <name evidence="1" type="ORF">IDJ77_22830</name>
</gene>